<sequence>MGLIVISRINHPRFSYRSPWSDRECSAVSSALHMFMAMGIFARWKALKAMVNDVSSPFTTGVLTEVDSTALAALSADISREQAMAIPAICRARNLLCTTAARAILIAQKDGTPVSPQPQWINRTDGLLPPYHRMLWTIDDLLFYGSSLWRVTRDFDGHVLTADRVIREAWAIAADDTITVGDRPASADEYVLIPGIHQGILWHGTNAMPEANALARAVTTATNTPAATLEIHYTGDRPLSQDEKQSLTAGWVAARKGKNGGVAFTSKNTEIKEHGSFAEHLLIEGRNANAIDLARLCGIPASMIDASIQGSSINYSNAGLRMAELLAFGVLPLLACVTARMGMDDVVPRGTSIGVDASEMVEFLSKLNVQDDNLSAPVTTTPTQLPTEKEAQQ</sequence>
<feature type="region of interest" description="Disordered" evidence="4">
    <location>
        <begin position="374"/>
        <end position="393"/>
    </location>
</feature>
<name>A0A8S5N6Y1_9CAUD</name>
<keyword evidence="1" id="KW-0118">Viral capsid assembly</keyword>
<keyword evidence="2" id="KW-1160">Virus entry into host cell</keyword>
<proteinExistence type="predicted"/>
<keyword evidence="2" id="KW-1171">Viral genome ejection through host cell envelope</keyword>
<keyword evidence="3" id="KW-0231">Viral genome packaging</keyword>
<evidence type="ECO:0000256" key="4">
    <source>
        <dbReference type="SAM" id="MobiDB-lite"/>
    </source>
</evidence>
<reference evidence="5" key="1">
    <citation type="journal article" date="2021" name="Proc. Natl. Acad. Sci. U.S.A.">
        <title>A Catalog of Tens of Thousands of Viruses from Human Metagenomes Reveals Hidden Associations with Chronic Diseases.</title>
        <authorList>
            <person name="Tisza M.J."/>
            <person name="Buck C.B."/>
        </authorList>
    </citation>
    <scope>NUCLEOTIDE SEQUENCE</scope>
    <source>
        <strain evidence="5">CtCCv12</strain>
    </source>
</reference>
<evidence type="ECO:0000256" key="3">
    <source>
        <dbReference type="ARBA" id="ARBA00023219"/>
    </source>
</evidence>
<dbReference type="Pfam" id="PF04860">
    <property type="entry name" value="Phage_portal"/>
    <property type="match status" value="1"/>
</dbReference>
<keyword evidence="2" id="KW-1162">Viral penetration into host cytoplasm</keyword>
<protein>
    <submittedName>
        <fullName evidence="5">Portal Protein</fullName>
    </submittedName>
</protein>
<feature type="compositionally biased region" description="Polar residues" evidence="4">
    <location>
        <begin position="374"/>
        <end position="386"/>
    </location>
</feature>
<dbReference type="Gene3D" id="1.20.1270.210">
    <property type="match status" value="1"/>
</dbReference>
<evidence type="ECO:0000313" key="5">
    <source>
        <dbReference type="EMBL" id="DAD89992.1"/>
    </source>
</evidence>
<dbReference type="InterPro" id="IPR006944">
    <property type="entry name" value="Phage/GTA_portal"/>
</dbReference>
<keyword evidence="1" id="KW-1188">Viral release from host cell</keyword>
<evidence type="ECO:0000256" key="2">
    <source>
        <dbReference type="ARBA" id="ARBA00023009"/>
    </source>
</evidence>
<accession>A0A8S5N6Y1</accession>
<dbReference type="EMBL" id="BK015075">
    <property type="protein sequence ID" value="DAD89992.1"/>
    <property type="molecule type" value="Genomic_DNA"/>
</dbReference>
<dbReference type="Gene3D" id="3.40.140.120">
    <property type="match status" value="1"/>
</dbReference>
<dbReference type="Gene3D" id="3.30.1120.70">
    <property type="match status" value="1"/>
</dbReference>
<evidence type="ECO:0000256" key="1">
    <source>
        <dbReference type="ARBA" id="ARBA00022950"/>
    </source>
</evidence>
<organism evidence="5">
    <name type="scientific">Siphoviridae sp. ctCCv12</name>
    <dbReference type="NCBI Taxonomy" id="2826191"/>
    <lineage>
        <taxon>Viruses</taxon>
        <taxon>Duplodnaviria</taxon>
        <taxon>Heunggongvirae</taxon>
        <taxon>Uroviricota</taxon>
        <taxon>Caudoviricetes</taxon>
    </lineage>
</organism>